<evidence type="ECO:0000256" key="1">
    <source>
        <dbReference type="ARBA" id="ARBA00022729"/>
    </source>
</evidence>
<feature type="chain" id="PRO_5042279328" evidence="2">
    <location>
        <begin position="27"/>
        <end position="271"/>
    </location>
</feature>
<dbReference type="PANTHER" id="PTHR35936:SF17">
    <property type="entry name" value="ARGININE-BINDING EXTRACELLULAR PROTEIN ARTP"/>
    <property type="match status" value="1"/>
</dbReference>
<name>A0AAF1JVW2_9PROT</name>
<feature type="domain" description="Solute-binding protein family 3/N-terminal" evidence="3">
    <location>
        <begin position="43"/>
        <end position="263"/>
    </location>
</feature>
<evidence type="ECO:0000313" key="5">
    <source>
        <dbReference type="Proteomes" id="UP001196068"/>
    </source>
</evidence>
<gene>
    <name evidence="4" type="ORF">GXW79_07145</name>
</gene>
<accession>A0AAF1JVW2</accession>
<evidence type="ECO:0000259" key="3">
    <source>
        <dbReference type="SMART" id="SM00062"/>
    </source>
</evidence>
<dbReference type="Proteomes" id="UP001196068">
    <property type="component" value="Unassembled WGS sequence"/>
</dbReference>
<dbReference type="EMBL" id="JAAEDH010000006">
    <property type="protein sequence ID" value="MBR0654850.1"/>
    <property type="molecule type" value="Genomic_DNA"/>
</dbReference>
<feature type="signal peptide" evidence="2">
    <location>
        <begin position="1"/>
        <end position="26"/>
    </location>
</feature>
<dbReference type="CDD" id="cd01072">
    <property type="entry name" value="PBP2_SMa0082_like"/>
    <property type="match status" value="1"/>
</dbReference>
<dbReference type="Pfam" id="PF00497">
    <property type="entry name" value="SBP_bac_3"/>
    <property type="match status" value="1"/>
</dbReference>
<dbReference type="AlphaFoldDB" id="A0AAF1JVW2"/>
<protein>
    <submittedName>
        <fullName evidence="4">Transporter substrate-binding domain-containing protein</fullName>
    </submittedName>
</protein>
<sequence length="271" mass="29368">MLSRISLLRGAGLLTGAGFFTSSAQAQTATGPITTADIIRRGRVRIGVVTGAPPFGMVDPQGNAVGYDLDVAALLARYLGVPAEITSLTPPSRIPALESGRVDFLCATLGATPERARTVMFTMPYSAFRMVLMAKRDSPIRDWADLAGKQVGVPRGTPQEQALVRRAPRGTRIVRFEDDATSAQALIVGQIDAIGIPDTIGGEIARTRPEAGLESKFLMFNQPNCMTVRKDQFEMRAWLQNAIYFAKTSGELDDICQKWTQNPLPTDLPVF</sequence>
<evidence type="ECO:0000256" key="2">
    <source>
        <dbReference type="SAM" id="SignalP"/>
    </source>
</evidence>
<reference evidence="4" key="2">
    <citation type="journal article" date="2021" name="Syst. Appl. Microbiol.">
        <title>Roseomonas hellenica sp. nov., isolated from roots of wild-growing Alkanna tinctoria.</title>
        <authorList>
            <person name="Rat A."/>
            <person name="Naranjo H.D."/>
            <person name="Lebbe L."/>
            <person name="Cnockaert M."/>
            <person name="Krigas N."/>
            <person name="Grigoriadou K."/>
            <person name="Maloupa E."/>
            <person name="Willems A."/>
        </authorList>
    </citation>
    <scope>NUCLEOTIDE SEQUENCE</scope>
    <source>
        <strain evidence="4">LMG 28251</strain>
    </source>
</reference>
<evidence type="ECO:0000313" key="4">
    <source>
        <dbReference type="EMBL" id="MBR0654850.1"/>
    </source>
</evidence>
<dbReference type="SUPFAM" id="SSF53850">
    <property type="entry name" value="Periplasmic binding protein-like II"/>
    <property type="match status" value="1"/>
</dbReference>
<proteinExistence type="predicted"/>
<reference evidence="4" key="1">
    <citation type="submission" date="2020-01" db="EMBL/GenBank/DDBJ databases">
        <authorList>
            <person name="Rat A."/>
        </authorList>
    </citation>
    <scope>NUCLEOTIDE SEQUENCE</scope>
    <source>
        <strain evidence="4">LMG 28251</strain>
    </source>
</reference>
<dbReference type="PANTHER" id="PTHR35936">
    <property type="entry name" value="MEMBRANE-BOUND LYTIC MUREIN TRANSGLYCOSYLASE F"/>
    <property type="match status" value="1"/>
</dbReference>
<dbReference type="SMART" id="SM00062">
    <property type="entry name" value="PBPb"/>
    <property type="match status" value="1"/>
</dbReference>
<dbReference type="InterPro" id="IPR001638">
    <property type="entry name" value="Solute-binding_3/MltF_N"/>
</dbReference>
<keyword evidence="1 2" id="KW-0732">Signal</keyword>
<dbReference type="RefSeq" id="WP_211873668.1">
    <property type="nucleotide sequence ID" value="NZ_JAAEDH010000006.1"/>
</dbReference>
<keyword evidence="5" id="KW-1185">Reference proteome</keyword>
<organism evidence="4 5">
    <name type="scientific">Plastoroseomonas arctica</name>
    <dbReference type="NCBI Taxonomy" id="1509237"/>
    <lineage>
        <taxon>Bacteria</taxon>
        <taxon>Pseudomonadati</taxon>
        <taxon>Pseudomonadota</taxon>
        <taxon>Alphaproteobacteria</taxon>
        <taxon>Acetobacterales</taxon>
        <taxon>Acetobacteraceae</taxon>
        <taxon>Plastoroseomonas</taxon>
    </lineage>
</organism>
<comment type="caution">
    <text evidence="4">The sequence shown here is derived from an EMBL/GenBank/DDBJ whole genome shotgun (WGS) entry which is preliminary data.</text>
</comment>
<dbReference type="Gene3D" id="3.40.190.10">
    <property type="entry name" value="Periplasmic binding protein-like II"/>
    <property type="match status" value="2"/>
</dbReference>